<proteinExistence type="predicted"/>
<evidence type="ECO:0000313" key="4">
    <source>
        <dbReference type="Proteomes" id="UP000018141"/>
    </source>
</evidence>
<dbReference type="InterPro" id="IPR038610">
    <property type="entry name" value="FliK-like_C_sf"/>
</dbReference>
<gene>
    <name evidence="3" type="ORF">BN656_00576</name>
</gene>
<dbReference type="Proteomes" id="UP000018141">
    <property type="component" value="Unassembled WGS sequence"/>
</dbReference>
<organism evidence="3 4">
    <name type="scientific">Bacteroides pectinophilus CAG:437</name>
    <dbReference type="NCBI Taxonomy" id="1263051"/>
    <lineage>
        <taxon>Bacteria</taxon>
        <taxon>Bacillati</taxon>
        <taxon>Bacillota</taxon>
        <taxon>Clostridia</taxon>
        <taxon>Eubacteriales</taxon>
    </lineage>
</organism>
<evidence type="ECO:0000259" key="2">
    <source>
        <dbReference type="Pfam" id="PF02120"/>
    </source>
</evidence>
<protein>
    <recommendedName>
        <fullName evidence="2">Flagellar hook-length control protein-like C-terminal domain-containing protein</fullName>
    </recommendedName>
</protein>
<dbReference type="EMBL" id="CBHH010000020">
    <property type="protein sequence ID" value="CDD55851.1"/>
    <property type="molecule type" value="Genomic_DNA"/>
</dbReference>
<dbReference type="AlphaFoldDB" id="R7AQZ8"/>
<name>R7AQZ8_9FIRM</name>
<dbReference type="Gene3D" id="3.30.750.140">
    <property type="match status" value="1"/>
</dbReference>
<evidence type="ECO:0000256" key="1">
    <source>
        <dbReference type="SAM" id="MobiDB-lite"/>
    </source>
</evidence>
<reference evidence="3" key="1">
    <citation type="submission" date="2012-11" db="EMBL/GenBank/DDBJ databases">
        <title>Dependencies among metagenomic species, viruses, plasmids and units of genetic variation.</title>
        <authorList>
            <person name="Nielsen H.B."/>
            <person name="Almeida M."/>
            <person name="Juncker A.S."/>
            <person name="Rasmussen S."/>
            <person name="Li J."/>
            <person name="Sunagawa S."/>
            <person name="Plichta D."/>
            <person name="Gautier L."/>
            <person name="Le Chatelier E."/>
            <person name="Peletier E."/>
            <person name="Bonde I."/>
            <person name="Nielsen T."/>
            <person name="Manichanh C."/>
            <person name="Arumugam M."/>
            <person name="Batto J."/>
            <person name="Santos M.B.Q.D."/>
            <person name="Blom N."/>
            <person name="Borruel N."/>
            <person name="Burgdorf K.S."/>
            <person name="Boumezbeur F."/>
            <person name="Casellas F."/>
            <person name="Dore J."/>
            <person name="Guarner F."/>
            <person name="Hansen T."/>
            <person name="Hildebrand F."/>
            <person name="Kaas R.S."/>
            <person name="Kennedy S."/>
            <person name="Kristiansen K."/>
            <person name="Kultima J.R."/>
            <person name="Leonard P."/>
            <person name="Levenez F."/>
            <person name="Lund O."/>
            <person name="Moumen B."/>
            <person name="Le Paslier D."/>
            <person name="Pons N."/>
            <person name="Pedersen O."/>
            <person name="Prifti E."/>
            <person name="Qin J."/>
            <person name="Raes J."/>
            <person name="Tap J."/>
            <person name="Tims S."/>
            <person name="Ussery D.W."/>
            <person name="Yamada T."/>
            <person name="MetaHit consortium"/>
            <person name="Renault P."/>
            <person name="Sicheritz-Ponten T."/>
            <person name="Bork P."/>
            <person name="Wang J."/>
            <person name="Brunak S."/>
            <person name="Ehrlich S.D."/>
        </authorList>
    </citation>
    <scope>NUCLEOTIDE SEQUENCE [LARGE SCALE GENOMIC DNA]</scope>
</reference>
<feature type="domain" description="Flagellar hook-length control protein-like C-terminal" evidence="2">
    <location>
        <begin position="457"/>
        <end position="527"/>
    </location>
</feature>
<feature type="region of interest" description="Disordered" evidence="1">
    <location>
        <begin position="1"/>
        <end position="21"/>
    </location>
</feature>
<dbReference type="Pfam" id="PF02120">
    <property type="entry name" value="Flg_hook"/>
    <property type="match status" value="1"/>
</dbReference>
<accession>R7AQZ8</accession>
<dbReference type="InterPro" id="IPR021136">
    <property type="entry name" value="Flagellar_hook_control-like_C"/>
</dbReference>
<sequence>MINVNGHNDRQMYNGQAQGGVNADASGNVHVSAVRPGGSVTSSDASKLVTDIMNLMTGDAFSGEVASLDNGVVTIKLADGSQLSASLQNQVNNITPGQNLTFVVTRNNGNTVLLKPMAQDMQSSYIAAKALEAAGLADIPANEEMVHELLNQNMSISAQTLNDMAKLAAKYPDAGTDTLVRLNKLGIPVTQENIRQFEAYSSYESSISDDISSLGSGIADRLSQIASGQGSAEAAQLMQTVTDILYGQNADGSVHVVNADADSGTVQTEASQAGAAEAYKNTGVGALVNAETRNALAGMIEDTFGSIPQNLAQGLADGQMTAQEFMNTLSGMMSSSDVDAEKLSKLLSSDGYKEMFGMVMRDTMRLSPSDIQKKDAISEFYEKVRNNAGKLADALGEKTQEKQDSQLSKALNNIRNNVEFMNDLNRNMTYFQMPVRFSENNANGELYVFTNKKKLAKKGDDVSALLHLDMEHLGPMDIYVKLKGKNVSTNFCLESEEMLDFVYAHIDQLNDRLEKLGLNCHFDMKVREPEEQFDFVQDFVDADVPKMAPTTQFVFDRKA</sequence>
<comment type="caution">
    <text evidence="3">The sequence shown here is derived from an EMBL/GenBank/DDBJ whole genome shotgun (WGS) entry which is preliminary data.</text>
</comment>
<evidence type="ECO:0000313" key="3">
    <source>
        <dbReference type="EMBL" id="CDD55851.1"/>
    </source>
</evidence>